<protein>
    <recommendedName>
        <fullName evidence="9">CDC20/Fizzy WD40 domain-containing protein</fullName>
    </recommendedName>
</protein>
<feature type="region of interest" description="Disordered" evidence="8">
    <location>
        <begin position="192"/>
        <end position="215"/>
    </location>
</feature>
<evidence type="ECO:0000256" key="1">
    <source>
        <dbReference type="ARBA" id="ARBA00006445"/>
    </source>
</evidence>
<dbReference type="InterPro" id="IPR033010">
    <property type="entry name" value="Cdc20/Fizzy"/>
</dbReference>
<dbReference type="InterPro" id="IPR015943">
    <property type="entry name" value="WD40/YVTN_repeat-like_dom_sf"/>
</dbReference>
<evidence type="ECO:0000256" key="5">
    <source>
        <dbReference type="ARBA" id="ARBA00022776"/>
    </source>
</evidence>
<dbReference type="GO" id="GO:0010997">
    <property type="term" value="F:anaphase-promoting complex binding"/>
    <property type="evidence" value="ECO:0007669"/>
    <property type="project" value="InterPro"/>
</dbReference>
<dbReference type="Proteomes" id="UP000307173">
    <property type="component" value="Unassembled WGS sequence"/>
</dbReference>
<dbReference type="SMART" id="SM00320">
    <property type="entry name" value="WD40"/>
    <property type="match status" value="5"/>
</dbReference>
<dbReference type="EMBL" id="SELW01000586">
    <property type="protein sequence ID" value="TID19863.1"/>
    <property type="molecule type" value="Genomic_DNA"/>
</dbReference>
<keyword evidence="3" id="KW-0132">Cell division</keyword>
<dbReference type="PROSITE" id="PS50082">
    <property type="entry name" value="WD_REPEATS_2"/>
    <property type="match status" value="3"/>
</dbReference>
<dbReference type="GO" id="GO:1990757">
    <property type="term" value="F:ubiquitin ligase activator activity"/>
    <property type="evidence" value="ECO:0007669"/>
    <property type="project" value="TreeGrafter"/>
</dbReference>
<feature type="domain" description="CDC20/Fizzy WD40" evidence="9">
    <location>
        <begin position="252"/>
        <end position="545"/>
    </location>
</feature>
<feature type="repeat" description="WD" evidence="7">
    <location>
        <begin position="514"/>
        <end position="547"/>
    </location>
</feature>
<dbReference type="GO" id="GO:0031145">
    <property type="term" value="P:anaphase-promoting complex-dependent catabolic process"/>
    <property type="evidence" value="ECO:0007669"/>
    <property type="project" value="TreeGrafter"/>
</dbReference>
<keyword evidence="11" id="KW-1185">Reference proteome</keyword>
<evidence type="ECO:0000313" key="11">
    <source>
        <dbReference type="Proteomes" id="UP000307173"/>
    </source>
</evidence>
<dbReference type="GO" id="GO:0051301">
    <property type="term" value="P:cell division"/>
    <property type="evidence" value="ECO:0007669"/>
    <property type="project" value="UniProtKB-KW"/>
</dbReference>
<dbReference type="PROSITE" id="PS50294">
    <property type="entry name" value="WD_REPEATS_REGION"/>
    <property type="match status" value="2"/>
</dbReference>
<evidence type="ECO:0000256" key="3">
    <source>
        <dbReference type="ARBA" id="ARBA00022618"/>
    </source>
</evidence>
<dbReference type="OrthoDB" id="10263272at2759"/>
<keyword evidence="6" id="KW-0131">Cell cycle</keyword>
<dbReference type="InterPro" id="IPR001680">
    <property type="entry name" value="WD40_rpt"/>
</dbReference>
<evidence type="ECO:0000256" key="8">
    <source>
        <dbReference type="SAM" id="MobiDB-lite"/>
    </source>
</evidence>
<dbReference type="AlphaFoldDB" id="A0A4T0WY78"/>
<dbReference type="PANTHER" id="PTHR19918:SF8">
    <property type="entry name" value="FI02843P"/>
    <property type="match status" value="1"/>
</dbReference>
<organism evidence="10 11">
    <name type="scientific">Pichia inconspicua</name>
    <dbReference type="NCBI Taxonomy" id="52247"/>
    <lineage>
        <taxon>Eukaryota</taxon>
        <taxon>Fungi</taxon>
        <taxon>Dikarya</taxon>
        <taxon>Ascomycota</taxon>
        <taxon>Saccharomycotina</taxon>
        <taxon>Pichiomycetes</taxon>
        <taxon>Pichiales</taxon>
        <taxon>Pichiaceae</taxon>
        <taxon>Pichia</taxon>
    </lineage>
</organism>
<dbReference type="InterPro" id="IPR036322">
    <property type="entry name" value="WD40_repeat_dom_sf"/>
</dbReference>
<keyword evidence="5" id="KW-0498">Mitosis</keyword>
<name>A0A4T0WY78_9ASCO</name>
<evidence type="ECO:0000313" key="10">
    <source>
        <dbReference type="EMBL" id="TID19863.1"/>
    </source>
</evidence>
<feature type="repeat" description="WD" evidence="7">
    <location>
        <begin position="379"/>
        <end position="413"/>
    </location>
</feature>
<keyword evidence="4" id="KW-0677">Repeat</keyword>
<evidence type="ECO:0000256" key="6">
    <source>
        <dbReference type="ARBA" id="ARBA00023306"/>
    </source>
</evidence>
<feature type="compositionally biased region" description="Basic residues" evidence="8">
    <location>
        <begin position="1"/>
        <end position="19"/>
    </location>
</feature>
<evidence type="ECO:0000256" key="7">
    <source>
        <dbReference type="PROSITE-ProRule" id="PRU00221"/>
    </source>
</evidence>
<proteinExistence type="inferred from homology"/>
<keyword evidence="2 7" id="KW-0853">WD repeat</keyword>
<dbReference type="Pfam" id="PF24807">
    <property type="entry name" value="WD40_CDC20-Fz"/>
    <property type="match status" value="1"/>
</dbReference>
<feature type="repeat" description="WD" evidence="7">
    <location>
        <begin position="295"/>
        <end position="336"/>
    </location>
</feature>
<evidence type="ECO:0000256" key="2">
    <source>
        <dbReference type="ARBA" id="ARBA00022574"/>
    </source>
</evidence>
<feature type="compositionally biased region" description="Polar residues" evidence="8">
    <location>
        <begin position="201"/>
        <end position="210"/>
    </location>
</feature>
<dbReference type="Gene3D" id="2.130.10.10">
    <property type="entry name" value="YVTN repeat-like/Quinoprotein amine dehydrogenase"/>
    <property type="match status" value="1"/>
</dbReference>
<dbReference type="GO" id="GO:0005680">
    <property type="term" value="C:anaphase-promoting complex"/>
    <property type="evidence" value="ECO:0007669"/>
    <property type="project" value="TreeGrafter"/>
</dbReference>
<dbReference type="InterPro" id="IPR056150">
    <property type="entry name" value="WD40_CDC20-Fz"/>
</dbReference>
<feature type="region of interest" description="Disordered" evidence="8">
    <location>
        <begin position="1"/>
        <end position="20"/>
    </location>
</feature>
<dbReference type="PANTHER" id="PTHR19918">
    <property type="entry name" value="CELL DIVISION CYCLE 20 CDC20 FIZZY -RELATED"/>
    <property type="match status" value="1"/>
</dbReference>
<dbReference type="SUPFAM" id="SSF50978">
    <property type="entry name" value="WD40 repeat-like"/>
    <property type="match status" value="1"/>
</dbReference>
<evidence type="ECO:0000259" key="9">
    <source>
        <dbReference type="Pfam" id="PF24807"/>
    </source>
</evidence>
<comment type="similarity">
    <text evidence="1">Belongs to the WD repeat CDC20/Fizzy family.</text>
</comment>
<gene>
    <name evidence="10" type="ORF">CANINC_003658</name>
</gene>
<reference evidence="10 11" key="1">
    <citation type="journal article" date="2019" name="Front. Genet.">
        <title>Whole-Genome Sequencing of the Opportunistic Yeast Pathogen Candida inconspicua Uncovers Its Hybrid Origin.</title>
        <authorList>
            <person name="Mixao V."/>
            <person name="Hansen A.P."/>
            <person name="Saus E."/>
            <person name="Boekhout T."/>
            <person name="Lass-Florl C."/>
            <person name="Gabaldon T."/>
        </authorList>
    </citation>
    <scope>NUCLEOTIDE SEQUENCE [LARGE SCALE GENOMIC DNA]</scope>
    <source>
        <strain evidence="10 11">CBS 180</strain>
    </source>
</reference>
<sequence length="575" mass="63877">MSSHSKSPKKIVKTPKYHRSVFGNTSPSNSIFAGSNGILSPNFNVVNSKSGWNSSNLFKKDGSKLSINKSKDRTSISITAKHSSLALASKSASLASTSSKNRTLGDLFNERSENKKDDEPRKLRRTNTSELMDRFIPNRQTTSGKLSIEKTKSLPSFAMPLDHIENQKNEFYQNSVAEACGLEVGQRILKFQPLPPDSKHNSTQNSTTETTDSKHLRRVSSFNSNFRSRSYISTNAAQARIKKIPLCPEKVLDAPGLVDDFYLHLIAWSNDNLLAIALDKSVYIWNANDGSVNLITECETIITSIKWSPDDYYLSIGLNSGIIEIWDIEKKSKIRTMKFNNFLRIAAQSWNNFNLTIGMKNGEILNNDVRISNHLIDKFLNHSSEVCGLSWRSDGLQLASGGNDNLVNIWDYRKSCSPIFTKTAHNAAVKALAWCPNQLSLLATGGGSACKKIHFWNSNTGIRINSIDCESQISSLKWGYSNGIGQEIVSTHGFPNNEISVYSYPSLQKTGVIMEAHENRILNSELSPNGTILATISSDENLKFWKLFDTPPEVSTDAMLTTADSKNLGKVMTIR</sequence>
<accession>A0A4T0WY78</accession>
<dbReference type="GO" id="GO:1905786">
    <property type="term" value="P:positive regulation of anaphase-promoting complex-dependent catabolic process"/>
    <property type="evidence" value="ECO:0007669"/>
    <property type="project" value="TreeGrafter"/>
</dbReference>
<dbReference type="STRING" id="52247.A0A4T0WY78"/>
<comment type="caution">
    <text evidence="10">The sequence shown here is derived from an EMBL/GenBank/DDBJ whole genome shotgun (WGS) entry which is preliminary data.</text>
</comment>
<evidence type="ECO:0000256" key="4">
    <source>
        <dbReference type="ARBA" id="ARBA00022737"/>
    </source>
</evidence>